<feature type="compositionally biased region" description="Polar residues" evidence="1">
    <location>
        <begin position="35"/>
        <end position="45"/>
    </location>
</feature>
<dbReference type="InterPro" id="IPR057194">
    <property type="entry name" value="DUF7872"/>
</dbReference>
<feature type="region of interest" description="Disordered" evidence="1">
    <location>
        <begin position="35"/>
        <end position="71"/>
    </location>
</feature>
<protein>
    <recommendedName>
        <fullName evidence="3">DUF7872 domain-containing protein</fullName>
    </recommendedName>
</protein>
<dbReference type="OrthoDB" id="2501761at2759"/>
<feature type="signal peptide" evidence="2">
    <location>
        <begin position="1"/>
        <end position="30"/>
    </location>
</feature>
<comment type="caution">
    <text evidence="4">The sequence shown here is derived from an EMBL/GenBank/DDBJ whole genome shotgun (WGS) entry which is preliminary data.</text>
</comment>
<evidence type="ECO:0000259" key="3">
    <source>
        <dbReference type="Pfam" id="PF25278"/>
    </source>
</evidence>
<evidence type="ECO:0000256" key="1">
    <source>
        <dbReference type="SAM" id="MobiDB-lite"/>
    </source>
</evidence>
<dbReference type="VEuPathDB" id="FungiDB:VP01_2773g3"/>
<accession>A0A0L6V2S4</accession>
<evidence type="ECO:0000313" key="5">
    <source>
        <dbReference type="Proteomes" id="UP000037035"/>
    </source>
</evidence>
<evidence type="ECO:0000313" key="4">
    <source>
        <dbReference type="EMBL" id="KNZ55074.1"/>
    </source>
</evidence>
<gene>
    <name evidence="4" type="ORF">VP01_2773g3</name>
</gene>
<proteinExistence type="predicted"/>
<dbReference type="Pfam" id="PF25278">
    <property type="entry name" value="DUF7872"/>
    <property type="match status" value="1"/>
</dbReference>
<dbReference type="EMBL" id="LAVV01007694">
    <property type="protein sequence ID" value="KNZ55074.1"/>
    <property type="molecule type" value="Genomic_DNA"/>
</dbReference>
<organism evidence="4 5">
    <name type="scientific">Puccinia sorghi</name>
    <dbReference type="NCBI Taxonomy" id="27349"/>
    <lineage>
        <taxon>Eukaryota</taxon>
        <taxon>Fungi</taxon>
        <taxon>Dikarya</taxon>
        <taxon>Basidiomycota</taxon>
        <taxon>Pucciniomycotina</taxon>
        <taxon>Pucciniomycetes</taxon>
        <taxon>Pucciniales</taxon>
        <taxon>Pucciniaceae</taxon>
        <taxon>Puccinia</taxon>
    </lineage>
</organism>
<feature type="domain" description="DUF7872" evidence="3">
    <location>
        <begin position="281"/>
        <end position="454"/>
    </location>
</feature>
<sequence length="471" mass="51871">MHLFCAESFAAYNQFIIFILIAIISSRALASPSPYQTHPFPSQRGSLLPRDSSPSPPISFSEPLPSHNSTETSWGLQKRLTRSCEPLPLSPATWKALELDSYLQNYPNGQKLTLADYVASKNASNFICGIGSICDAGQMCYPVTDQDWYILFALQQWNSINNMLFMAIGYAISIVQGPQASVNSLISTFPSCFLIFRFPALDTSGIIQRKQSLALDGAFTEISGTLIMDTMILVASATGPIGWAFNVINFGMAAGFAAWAYQTKTPEGPLEDGFSVVSRFRWTQIVYYLSSVQDNAQALVSEAVTKAIKAPISSKDGIYGVLKAGAYLSPAKMLPIPEVADRLRQVTLAMCVNLVLRSMNAFITVGADVRSYMCTDKGPNGAWPQKDRLSYCPRQGGPMYNIVRAVGDKTENNIPNAKVLNEIFGFSTKVIIDVSLNCQAKYHDFNHNPYKKGSVFMPFTFFLLPCIEKFI</sequence>
<dbReference type="PANTHER" id="PTHR33339">
    <property type="entry name" value="LYSM DOMAIN-CONTAINING PROTEIN"/>
    <property type="match status" value="1"/>
</dbReference>
<name>A0A0L6V2S4_9BASI</name>
<dbReference type="AlphaFoldDB" id="A0A0L6V2S4"/>
<keyword evidence="5" id="KW-1185">Reference proteome</keyword>
<feature type="chain" id="PRO_5005568156" description="DUF7872 domain-containing protein" evidence="2">
    <location>
        <begin position="31"/>
        <end position="471"/>
    </location>
</feature>
<dbReference type="PANTHER" id="PTHR33339:SF1">
    <property type="entry name" value="LYSM DOMAIN-CONTAINING PROTEIN"/>
    <property type="match status" value="1"/>
</dbReference>
<feature type="compositionally biased region" description="Low complexity" evidence="1">
    <location>
        <begin position="46"/>
        <end position="66"/>
    </location>
</feature>
<evidence type="ECO:0000256" key="2">
    <source>
        <dbReference type="SAM" id="SignalP"/>
    </source>
</evidence>
<dbReference type="Proteomes" id="UP000037035">
    <property type="component" value="Unassembled WGS sequence"/>
</dbReference>
<reference evidence="4 5" key="1">
    <citation type="submission" date="2015-08" db="EMBL/GenBank/DDBJ databases">
        <title>Next Generation Sequencing and Analysis of the Genome of Puccinia sorghi L Schw, the Causal Agent of Maize Common Rust.</title>
        <authorList>
            <person name="Rochi L."/>
            <person name="Burguener G."/>
            <person name="Darino M."/>
            <person name="Turjanski A."/>
            <person name="Kreff E."/>
            <person name="Dieguez M.J."/>
            <person name="Sacco F."/>
        </authorList>
    </citation>
    <scope>NUCLEOTIDE SEQUENCE [LARGE SCALE GENOMIC DNA]</scope>
    <source>
        <strain evidence="4 5">RO10H11247</strain>
    </source>
</reference>
<keyword evidence="2" id="KW-0732">Signal</keyword>